<dbReference type="EMBL" id="BCSY01000045">
    <property type="protein sequence ID" value="GAS95776.1"/>
    <property type="molecule type" value="Genomic_DNA"/>
</dbReference>
<name>A0A100WD08_MYCCR</name>
<sequence>MNFDLAYEESGSPAREPPSEIFAPLSAGIIFNHEEPTPMRENSATLPSIAPPVGADLVGQWEDHIEGQQAYRGICGADRHITDHEATVYPMVVQLADGSIQDDEVSSPGIYVCQGDRDCLPRLNVDQARELAAALLDCVTELDRWVQR</sequence>
<evidence type="ECO:0000313" key="2">
    <source>
        <dbReference type="Proteomes" id="UP000069443"/>
    </source>
</evidence>
<keyword evidence="2" id="KW-1185">Reference proteome</keyword>
<evidence type="ECO:0000313" key="1">
    <source>
        <dbReference type="EMBL" id="GAS95776.1"/>
    </source>
</evidence>
<dbReference type="AlphaFoldDB" id="A0A100WD08"/>
<dbReference type="Proteomes" id="UP000069443">
    <property type="component" value="Unassembled WGS sequence"/>
</dbReference>
<reference evidence="2" key="1">
    <citation type="journal article" date="2016" name="Genome Announc.">
        <title>Draft Genome Sequences of Five Rapidly Growing Mycobacterium Species, M. thermoresistibile, M. fortuitum subsp. acetamidolyticum, M. canariasense, M. brisbanense, and M. novocastrense.</title>
        <authorList>
            <person name="Katahira K."/>
            <person name="Ogura Y."/>
            <person name="Gotoh Y."/>
            <person name="Hayashi T."/>
        </authorList>
    </citation>
    <scope>NUCLEOTIDE SEQUENCE [LARGE SCALE GENOMIC DNA]</scope>
    <source>
        <strain evidence="2">JCM15298</strain>
    </source>
</reference>
<comment type="caution">
    <text evidence="1">The sequence shown here is derived from an EMBL/GenBank/DDBJ whole genome shotgun (WGS) entry which is preliminary data.</text>
</comment>
<organism evidence="1 2">
    <name type="scientific">Mycolicibacterium canariasense</name>
    <name type="common">Mycobacterium canariasense</name>
    <dbReference type="NCBI Taxonomy" id="228230"/>
    <lineage>
        <taxon>Bacteria</taxon>
        <taxon>Bacillati</taxon>
        <taxon>Actinomycetota</taxon>
        <taxon>Actinomycetes</taxon>
        <taxon>Mycobacteriales</taxon>
        <taxon>Mycobacteriaceae</taxon>
        <taxon>Mycolicibacterium</taxon>
    </lineage>
</organism>
<protein>
    <submittedName>
        <fullName evidence="1">Uncharacterized protein</fullName>
    </submittedName>
</protein>
<reference evidence="2" key="2">
    <citation type="submission" date="2016-02" db="EMBL/GenBank/DDBJ databases">
        <title>Draft genome sequence of five rapidly growing Mycobacterium species.</title>
        <authorList>
            <person name="Katahira K."/>
            <person name="Gotou Y."/>
            <person name="Iida K."/>
            <person name="Ogura Y."/>
            <person name="Hayashi T."/>
        </authorList>
    </citation>
    <scope>NUCLEOTIDE SEQUENCE [LARGE SCALE GENOMIC DNA]</scope>
    <source>
        <strain evidence="2">JCM15298</strain>
    </source>
</reference>
<proteinExistence type="predicted"/>
<accession>A0A100WD08</accession>
<dbReference type="STRING" id="228230.RMCC_2742"/>
<gene>
    <name evidence="1" type="ORF">RMCC_2742</name>
</gene>